<gene>
    <name evidence="1" type="ORF">ymoll0001_39130</name>
</gene>
<accession>A0ABM9Y4B9</accession>
<sequence>MTLTGTNSFSGAHNIGTDGALTITQASNLGASTATVNLNDASSALVL</sequence>
<evidence type="ECO:0000313" key="1">
    <source>
        <dbReference type="EMBL" id="EEQ08570.1"/>
    </source>
</evidence>
<feature type="non-terminal residue" evidence="1">
    <location>
        <position position="47"/>
    </location>
</feature>
<comment type="caution">
    <text evidence="1">The sequence shown here is derived from an EMBL/GenBank/DDBJ whole genome shotgun (WGS) entry which is preliminary data.</text>
</comment>
<proteinExistence type="predicted"/>
<reference evidence="1" key="1">
    <citation type="submission" date="2008-12" db="EMBL/GenBank/DDBJ databases">
        <title>Annotation of the Yersinia mollaretii ATCC 43969 genome.</title>
        <authorList>
            <person name="Read T.D."/>
            <person name="Akmal A."/>
            <person name="Bishop-Lilly K."/>
            <person name="Chen P.E."/>
            <person name="Cook C."/>
            <person name="Kiley M.P."/>
            <person name="Lentz S."/>
            <person name="Mateczun A."/>
            <person name="Nagarajan N."/>
            <person name="Nolan N."/>
            <person name="Osborne B.I."/>
            <person name="Pop M."/>
            <person name="Sozhamannan S."/>
            <person name="Stewart A.C."/>
            <person name="Sulakvelidze A."/>
            <person name="Thomason B."/>
            <person name="Willner K."/>
            <person name="Zwick M.E."/>
        </authorList>
    </citation>
    <scope>NUCLEOTIDE SEQUENCE [LARGE SCALE GENOMIC DNA]</scope>
    <source>
        <strain evidence="1">ATCC 43969</strain>
    </source>
</reference>
<keyword evidence="2" id="KW-1185">Reference proteome</keyword>
<organism evidence="1 2">
    <name type="scientific">Yersinia mollaretii (strain ATCC 43969 / DSM 18520 / CIP 103324 / CNY 7263 / WAIP 204)</name>
    <dbReference type="NCBI Taxonomy" id="349967"/>
    <lineage>
        <taxon>Bacteria</taxon>
        <taxon>Pseudomonadati</taxon>
        <taxon>Pseudomonadota</taxon>
        <taxon>Gammaproteobacteria</taxon>
        <taxon>Enterobacterales</taxon>
        <taxon>Yersiniaceae</taxon>
        <taxon>Yersinia</taxon>
    </lineage>
</organism>
<evidence type="ECO:0000313" key="2">
    <source>
        <dbReference type="Proteomes" id="UP000003027"/>
    </source>
</evidence>
<name>A0ABM9Y4B9_YERMW</name>
<protein>
    <submittedName>
        <fullName evidence="1">Outer membrane autotransporter barrel domain protein</fullName>
    </submittedName>
</protein>
<dbReference type="Proteomes" id="UP000003027">
    <property type="component" value="Unassembled WGS sequence"/>
</dbReference>
<dbReference type="EMBL" id="AALD02000140">
    <property type="protein sequence ID" value="EEQ08570.1"/>
    <property type="molecule type" value="Genomic_DNA"/>
</dbReference>